<evidence type="ECO:0000256" key="1">
    <source>
        <dbReference type="SAM" id="MobiDB-lite"/>
    </source>
</evidence>
<protein>
    <recommendedName>
        <fullName evidence="5">MARVEL domain-containing protein</fullName>
    </recommendedName>
</protein>
<keyword evidence="2" id="KW-0472">Membrane</keyword>
<feature type="transmembrane region" description="Helical" evidence="2">
    <location>
        <begin position="155"/>
        <end position="176"/>
    </location>
</feature>
<dbReference type="Proteomes" id="UP000701801">
    <property type="component" value="Unassembled WGS sequence"/>
</dbReference>
<dbReference type="EMBL" id="CAJVRM010000418">
    <property type="protein sequence ID" value="CAG8980822.1"/>
    <property type="molecule type" value="Genomic_DNA"/>
</dbReference>
<keyword evidence="4" id="KW-1185">Reference proteome</keyword>
<comment type="caution">
    <text evidence="3">The sequence shown here is derived from an EMBL/GenBank/DDBJ whole genome shotgun (WGS) entry which is preliminary data.</text>
</comment>
<gene>
    <name evidence="3" type="ORF">HYALB_00003750</name>
</gene>
<reference evidence="3" key="1">
    <citation type="submission" date="2021-07" db="EMBL/GenBank/DDBJ databases">
        <authorList>
            <person name="Durling M."/>
        </authorList>
    </citation>
    <scope>NUCLEOTIDE SEQUENCE</scope>
</reference>
<accession>A0A9N9QAV0</accession>
<dbReference type="PANTHER" id="PTHR42069">
    <property type="entry name" value="HYPHAL ANASTAMOSIS-8 PROTEIN"/>
    <property type="match status" value="1"/>
</dbReference>
<name>A0A9N9QAV0_9HELO</name>
<evidence type="ECO:0000313" key="4">
    <source>
        <dbReference type="Proteomes" id="UP000701801"/>
    </source>
</evidence>
<dbReference type="PANTHER" id="PTHR42069:SF1">
    <property type="entry name" value="MARVEL DOMAIN-CONTAINING PROTEIN"/>
    <property type="match status" value="1"/>
</dbReference>
<evidence type="ECO:0000313" key="3">
    <source>
        <dbReference type="EMBL" id="CAG8980822.1"/>
    </source>
</evidence>
<feature type="transmembrane region" description="Helical" evidence="2">
    <location>
        <begin position="214"/>
        <end position="237"/>
    </location>
</feature>
<sequence>MSHYPQHPQTQQPTIPMVGMQQPPQHGYVHVNEQHNSTSYSPPITPKKDETLHERVSLKVRVEKIRKRLSALSALSRGLSSITNLIMFVFMAFTIFTFYSTRDEQALGRSIWAKDQKTWPTFFVLAASFVTFCASLLALLLFCCCFKRAANSWKVVVLTYAIQIAMWLLVTFLYRYEKRLNDLWGWSCGDIAWELQHKGNASVNFDRLCDIQTVTWYISLIETIAKILLAIGSFVLLRKNRQLNAKLKLAEGLGEGATGLLSAFA</sequence>
<evidence type="ECO:0000256" key="2">
    <source>
        <dbReference type="SAM" id="Phobius"/>
    </source>
</evidence>
<feature type="transmembrane region" description="Helical" evidence="2">
    <location>
        <begin position="119"/>
        <end position="143"/>
    </location>
</feature>
<organism evidence="3 4">
    <name type="scientific">Hymenoscyphus albidus</name>
    <dbReference type="NCBI Taxonomy" id="595503"/>
    <lineage>
        <taxon>Eukaryota</taxon>
        <taxon>Fungi</taxon>
        <taxon>Dikarya</taxon>
        <taxon>Ascomycota</taxon>
        <taxon>Pezizomycotina</taxon>
        <taxon>Leotiomycetes</taxon>
        <taxon>Helotiales</taxon>
        <taxon>Helotiaceae</taxon>
        <taxon>Hymenoscyphus</taxon>
    </lineage>
</organism>
<keyword evidence="2" id="KW-0812">Transmembrane</keyword>
<dbReference type="AlphaFoldDB" id="A0A9N9QAV0"/>
<dbReference type="OrthoDB" id="5371583at2759"/>
<feature type="compositionally biased region" description="Low complexity" evidence="1">
    <location>
        <begin position="1"/>
        <end position="16"/>
    </location>
</feature>
<feature type="region of interest" description="Disordered" evidence="1">
    <location>
        <begin position="1"/>
        <end position="24"/>
    </location>
</feature>
<evidence type="ECO:0008006" key="5">
    <source>
        <dbReference type="Google" id="ProtNLM"/>
    </source>
</evidence>
<proteinExistence type="predicted"/>
<keyword evidence="2" id="KW-1133">Transmembrane helix</keyword>
<feature type="transmembrane region" description="Helical" evidence="2">
    <location>
        <begin position="74"/>
        <end position="99"/>
    </location>
</feature>